<keyword evidence="5 9" id="KW-0627">Porphyrin biosynthesis</keyword>
<dbReference type="GO" id="GO:0006782">
    <property type="term" value="P:protoporphyrinogen IX biosynthetic process"/>
    <property type="evidence" value="ECO:0007669"/>
    <property type="project" value="UniProtKB-UniRule"/>
</dbReference>
<dbReference type="InterPro" id="IPR003754">
    <property type="entry name" value="4pyrrol_synth_uPrphyn_synth"/>
</dbReference>
<dbReference type="RefSeq" id="WP_016352441.1">
    <property type="nucleotide sequence ID" value="NC_021291.1"/>
</dbReference>
<protein>
    <recommendedName>
        <fullName evidence="7 9">Uroporphyrinogen-III synthase</fullName>
        <ecNumber evidence="3 9">4.2.1.75</ecNumber>
    </recommendedName>
</protein>
<reference evidence="11 12" key="1">
    <citation type="journal article" date="2013" name="Genome Announc.">
        <title>Draft Genome of Spiribacter salinus M19-40, an Abundant Gammaproteobacterium in Aquatic Hypersaline Environments.</title>
        <authorList>
            <person name="Leon M.J."/>
            <person name="Ghai R."/>
            <person name="Fernandez A.B."/>
            <person name="Sanchez-Porro C."/>
            <person name="Rodriguez-Valera F."/>
            <person name="Ventosa A."/>
        </authorList>
    </citation>
    <scope>NUCLEOTIDE SEQUENCE [LARGE SCALE GENOMIC DNA]</scope>
    <source>
        <strain evidence="11">M19-40</strain>
    </source>
</reference>
<dbReference type="SUPFAM" id="SSF69618">
    <property type="entry name" value="HemD-like"/>
    <property type="match status" value="1"/>
</dbReference>
<evidence type="ECO:0000256" key="3">
    <source>
        <dbReference type="ARBA" id="ARBA00013109"/>
    </source>
</evidence>
<proteinExistence type="inferred from homology"/>
<evidence type="ECO:0000256" key="2">
    <source>
        <dbReference type="ARBA" id="ARBA00008133"/>
    </source>
</evidence>
<gene>
    <name evidence="11" type="ORF">SPISAL_00165</name>
</gene>
<dbReference type="InterPro" id="IPR039793">
    <property type="entry name" value="UROS/Hem4"/>
</dbReference>
<dbReference type="GO" id="GO:0006780">
    <property type="term" value="P:uroporphyrinogen III biosynthetic process"/>
    <property type="evidence" value="ECO:0007669"/>
    <property type="project" value="UniProtKB-UniRule"/>
</dbReference>
<dbReference type="EC" id="4.2.1.75" evidence="3 9"/>
<dbReference type="EMBL" id="CP005963">
    <property type="protein sequence ID" value="AGM40134.1"/>
    <property type="molecule type" value="Genomic_DNA"/>
</dbReference>
<evidence type="ECO:0000256" key="7">
    <source>
        <dbReference type="ARBA" id="ARBA00040167"/>
    </source>
</evidence>
<comment type="pathway">
    <text evidence="1 9">Porphyrin-containing compound metabolism; protoporphyrin-IX biosynthesis; coproporphyrinogen-III from 5-aminolevulinate: step 3/4.</text>
</comment>
<dbReference type="UniPathway" id="UPA00251">
    <property type="reaction ID" value="UER00320"/>
</dbReference>
<dbReference type="Proteomes" id="UP000017881">
    <property type="component" value="Chromosome"/>
</dbReference>
<dbReference type="OrthoDB" id="9787650at2"/>
<organism evidence="11 12">
    <name type="scientific">Spiribacter salinus M19-40</name>
    <dbReference type="NCBI Taxonomy" id="1260251"/>
    <lineage>
        <taxon>Bacteria</taxon>
        <taxon>Pseudomonadati</taxon>
        <taxon>Pseudomonadota</taxon>
        <taxon>Gammaproteobacteria</taxon>
        <taxon>Chromatiales</taxon>
        <taxon>Ectothiorhodospiraceae</taxon>
        <taxon>Spiribacter</taxon>
    </lineage>
</organism>
<dbReference type="PANTHER" id="PTHR38042">
    <property type="entry name" value="UROPORPHYRINOGEN-III SYNTHASE, CHLOROPLASTIC"/>
    <property type="match status" value="1"/>
</dbReference>
<evidence type="ECO:0000256" key="5">
    <source>
        <dbReference type="ARBA" id="ARBA00023244"/>
    </source>
</evidence>
<dbReference type="eggNOG" id="COG1587">
    <property type="taxonomic scope" value="Bacteria"/>
</dbReference>
<feature type="domain" description="Tetrapyrrole biosynthesis uroporphyrinogen III synthase" evidence="10">
    <location>
        <begin position="22"/>
        <end position="231"/>
    </location>
</feature>
<evidence type="ECO:0000256" key="9">
    <source>
        <dbReference type="RuleBase" id="RU366031"/>
    </source>
</evidence>
<accession>R4V261</accession>
<dbReference type="HOGENOM" id="CLU_011276_9_4_6"/>
<evidence type="ECO:0000256" key="1">
    <source>
        <dbReference type="ARBA" id="ARBA00004772"/>
    </source>
</evidence>
<comment type="catalytic activity">
    <reaction evidence="8 9">
        <text>hydroxymethylbilane = uroporphyrinogen III + H2O</text>
        <dbReference type="Rhea" id="RHEA:18965"/>
        <dbReference type="ChEBI" id="CHEBI:15377"/>
        <dbReference type="ChEBI" id="CHEBI:57308"/>
        <dbReference type="ChEBI" id="CHEBI:57845"/>
        <dbReference type="EC" id="4.2.1.75"/>
    </reaction>
</comment>
<keyword evidence="12" id="KW-1185">Reference proteome</keyword>
<dbReference type="InterPro" id="IPR036108">
    <property type="entry name" value="4pyrrol_syn_uPrphyn_synt_sf"/>
</dbReference>
<dbReference type="Pfam" id="PF02602">
    <property type="entry name" value="HEM4"/>
    <property type="match status" value="1"/>
</dbReference>
<dbReference type="PANTHER" id="PTHR38042:SF1">
    <property type="entry name" value="UROPORPHYRINOGEN-III SYNTHASE, CHLOROPLASTIC"/>
    <property type="match status" value="1"/>
</dbReference>
<evidence type="ECO:0000256" key="4">
    <source>
        <dbReference type="ARBA" id="ARBA00023239"/>
    </source>
</evidence>
<evidence type="ECO:0000256" key="6">
    <source>
        <dbReference type="ARBA" id="ARBA00037589"/>
    </source>
</evidence>
<dbReference type="Gene3D" id="3.40.50.10090">
    <property type="match status" value="2"/>
</dbReference>
<dbReference type="GO" id="GO:0004852">
    <property type="term" value="F:uroporphyrinogen-III synthase activity"/>
    <property type="evidence" value="ECO:0007669"/>
    <property type="project" value="UniProtKB-UniRule"/>
</dbReference>
<sequence>MTRDLTGRRVLVTRPAGQGEGLAQQLEALGAEVLQRPALAIEPRTPADWPPAEPVDWFVFTSPNAVQWALPWLDSIDRSRAQIAAVGPGTAARAQADGLPVAVAPRAGGGVDELLAEPDFAPAAGERVLIFRGEGGRERLQQVLREGQVIVVEVDVYRRVPAAAALDVPPAWRSAPLDATVVTSRAGLDALLGMTGQPALQWLQASRLITVSDRVAAYARAMGFVDPVVAAGVADADLSAAVVQALQREGND</sequence>
<comment type="similarity">
    <text evidence="2 9">Belongs to the uroporphyrinogen-III synthase family.</text>
</comment>
<evidence type="ECO:0000259" key="10">
    <source>
        <dbReference type="Pfam" id="PF02602"/>
    </source>
</evidence>
<evidence type="ECO:0000313" key="12">
    <source>
        <dbReference type="Proteomes" id="UP000017881"/>
    </source>
</evidence>
<dbReference type="CDD" id="cd06578">
    <property type="entry name" value="HemD"/>
    <property type="match status" value="1"/>
</dbReference>
<keyword evidence="4 9" id="KW-0456">Lyase</keyword>
<name>R4V261_9GAMM</name>
<evidence type="ECO:0000256" key="8">
    <source>
        <dbReference type="ARBA" id="ARBA00048617"/>
    </source>
</evidence>
<evidence type="ECO:0000313" key="11">
    <source>
        <dbReference type="EMBL" id="AGM40134.1"/>
    </source>
</evidence>
<dbReference type="KEGG" id="ssal:SPISAL_00165"/>
<comment type="function">
    <text evidence="6 9">Catalyzes cyclization of the linear tetrapyrrole, hydroxymethylbilane, to the macrocyclic uroporphyrinogen III.</text>
</comment>
<dbReference type="AlphaFoldDB" id="R4V261"/>